<reference evidence="1" key="1">
    <citation type="journal article" date="2012" name="Science">
        <title>Fermentation, hydrogen, and sulfur metabolism in multiple uncultivated bacterial phyla.</title>
        <authorList>
            <person name="Wrighton K.C."/>
            <person name="Thomas B.C."/>
            <person name="Sharon I."/>
            <person name="Miller C.S."/>
            <person name="Castelle C.J."/>
            <person name="VerBerkmoes N.C."/>
            <person name="Wilkins M.J."/>
            <person name="Hettich R.L."/>
            <person name="Lipton M.S."/>
            <person name="Williams K.H."/>
            <person name="Long P.E."/>
            <person name="Banfield J.F."/>
        </authorList>
    </citation>
    <scope>NUCLEOTIDE SEQUENCE [LARGE SCALE GENOMIC DNA]</scope>
</reference>
<name>K1XIY4_9BACT</name>
<dbReference type="EMBL" id="AMFJ01036120">
    <property type="protein sequence ID" value="EKD25142.1"/>
    <property type="molecule type" value="Genomic_DNA"/>
</dbReference>
<accession>K1XIY4</accession>
<organism evidence="1">
    <name type="scientific">uncultured bacterium</name>
    <name type="common">gcode 4</name>
    <dbReference type="NCBI Taxonomy" id="1234023"/>
    <lineage>
        <taxon>Bacteria</taxon>
        <taxon>environmental samples</taxon>
    </lineage>
</organism>
<comment type="caution">
    <text evidence="1">The sequence shown here is derived from an EMBL/GenBank/DDBJ whole genome shotgun (WGS) entry which is preliminary data.</text>
</comment>
<dbReference type="AlphaFoldDB" id="K1XIY4"/>
<evidence type="ECO:0000313" key="1">
    <source>
        <dbReference type="EMBL" id="EKD25142.1"/>
    </source>
</evidence>
<protein>
    <submittedName>
        <fullName evidence="1">Uncharacterized protein</fullName>
    </submittedName>
</protein>
<gene>
    <name evidence="1" type="ORF">ACD_80C00113G0010</name>
</gene>
<proteinExistence type="predicted"/>
<sequence>MDTLNLTDNVLVVVSNEHAFYNTNGIVKEINADRVKVSFAKEFASLFGYEDHDKRIKEFDKKELQKFNLDDHPHIKVKRLYGNRYHKLNTKTYKFSPENDCMYRGCKEKNQKRILYNTSGSVGEFDVCLKHAQIDGDYGKAFRMKDKYQHLINETCN</sequence>